<evidence type="ECO:0000313" key="2">
    <source>
        <dbReference type="EMBL" id="OAD19794.1"/>
    </source>
</evidence>
<sequence length="65" mass="7340">MPPNTSQEWIEVAKERAADAELLKQRLNSVGAVYMAGYAIECSLKAYLQREGRRCCPCPPRSARR</sequence>
<dbReference type="EMBL" id="LUTY01002662">
    <property type="protein sequence ID" value="OAD19794.1"/>
    <property type="molecule type" value="Genomic_DNA"/>
</dbReference>
<dbReference type="Pfam" id="PF05168">
    <property type="entry name" value="HEPN"/>
    <property type="match status" value="1"/>
</dbReference>
<keyword evidence="3" id="KW-1185">Reference proteome</keyword>
<reference evidence="2 3" key="1">
    <citation type="submission" date="2016-05" db="EMBL/GenBank/DDBJ databases">
        <title>Single-cell genome of chain-forming Candidatus Thiomargarita nelsonii and comparison to other large sulfur-oxidizing bacteria.</title>
        <authorList>
            <person name="Winkel M."/>
            <person name="Salman V."/>
            <person name="Woyke T."/>
            <person name="Schulz-Vogt H."/>
            <person name="Richter M."/>
            <person name="Flood B."/>
            <person name="Bailey J."/>
            <person name="Amann R."/>
            <person name="Mussmann M."/>
        </authorList>
    </citation>
    <scope>NUCLEOTIDE SEQUENCE [LARGE SCALE GENOMIC DNA]</scope>
    <source>
        <strain evidence="2 3">THI036</strain>
    </source>
</reference>
<protein>
    <submittedName>
        <fullName evidence="2">HEPN domain protein</fullName>
    </submittedName>
</protein>
<gene>
    <name evidence="2" type="ORF">THIOM_004545</name>
</gene>
<accession>A0A176RVN0</accession>
<feature type="domain" description="HEPN" evidence="1">
    <location>
        <begin position="7"/>
        <end position="54"/>
    </location>
</feature>
<name>A0A176RVN0_9GAMM</name>
<dbReference type="AlphaFoldDB" id="A0A176RVN0"/>
<dbReference type="Proteomes" id="UP000076962">
    <property type="component" value="Unassembled WGS sequence"/>
</dbReference>
<evidence type="ECO:0000259" key="1">
    <source>
        <dbReference type="Pfam" id="PF05168"/>
    </source>
</evidence>
<dbReference type="InterPro" id="IPR007842">
    <property type="entry name" value="HEPN_dom"/>
</dbReference>
<organism evidence="2 3">
    <name type="scientific">Candidatus Thiomargarita nelsonii</name>
    <dbReference type="NCBI Taxonomy" id="1003181"/>
    <lineage>
        <taxon>Bacteria</taxon>
        <taxon>Pseudomonadati</taxon>
        <taxon>Pseudomonadota</taxon>
        <taxon>Gammaproteobacteria</taxon>
        <taxon>Thiotrichales</taxon>
        <taxon>Thiotrichaceae</taxon>
        <taxon>Thiomargarita</taxon>
    </lineage>
</organism>
<evidence type="ECO:0000313" key="3">
    <source>
        <dbReference type="Proteomes" id="UP000076962"/>
    </source>
</evidence>
<proteinExistence type="predicted"/>
<comment type="caution">
    <text evidence="2">The sequence shown here is derived from an EMBL/GenBank/DDBJ whole genome shotgun (WGS) entry which is preliminary data.</text>
</comment>